<reference evidence="2" key="1">
    <citation type="submission" date="2016-10" db="EMBL/GenBank/DDBJ databases">
        <authorList>
            <person name="Varghese N."/>
        </authorList>
    </citation>
    <scope>NUCLEOTIDE SEQUENCE [LARGE SCALE GENOMIC DNA]</scope>
    <source>
        <strain evidence="2">DSM 45096 / BCRC 16803 / CGMCC 4.1857 / CIP 109030 / JCM 12277 / KCTC 19219 / NBRC 100920 / 33214</strain>
    </source>
</reference>
<dbReference type="Proteomes" id="UP000183015">
    <property type="component" value="Unassembled WGS sequence"/>
</dbReference>
<organism evidence="1 2">
    <name type="scientific">Streptacidiphilus jiangxiensis</name>
    <dbReference type="NCBI Taxonomy" id="235985"/>
    <lineage>
        <taxon>Bacteria</taxon>
        <taxon>Bacillati</taxon>
        <taxon>Actinomycetota</taxon>
        <taxon>Actinomycetes</taxon>
        <taxon>Kitasatosporales</taxon>
        <taxon>Streptomycetaceae</taxon>
        <taxon>Streptacidiphilus</taxon>
    </lineage>
</organism>
<accession>A0A1H7J2Q6</accession>
<sequence length="518" mass="58205">MRRLSSQLRKSGSFLVVTSSEQAIRLQSLKSFCVRWSAPDPSELFNHCLKESPDTTYDPERLDELRALVSTLRRPDDVVAVARTLAERGLEHSLESLRSGERARVHAWFRDPTRSAEDTLTVAALAFAEGLPERTFEKVLFGLTLAVRNWEHTMVGATVEAAVPALPELRIEQSRSRWSVTTTGLIEARRDYSTSDDQIRVERCVFFVSPRIRELVLEQLNELYGLQLWQPLRQWLTHLSQNGDLQLRTEIAAGLALLARYALAEVEENHLDVWSAGYVSQRVTAALTVQFMSADPQLASHALNLALQWADKRGPVRAVTAAMALVGLGRPYQFESLNWLWYLSARGERVAWAARSSLYLLLAAAEDDERSASLTLRYVRTRMETAREPREQSRAATAAMLMLSGPSLDGSSPLAAGLLRNSSPVAGPLGRLWARLLLSNRRRAALDALCTTLSALRDEPDLSHTVRSLGGSMQEAMTERQWKALRRDLLHLLSHPDYAEDETQRLARFMLGLLRDRS</sequence>
<dbReference type="AlphaFoldDB" id="A0A1H7J2Q6"/>
<name>A0A1H7J2Q6_STRJI</name>
<keyword evidence="2" id="KW-1185">Reference proteome</keyword>
<evidence type="ECO:0000313" key="1">
    <source>
        <dbReference type="EMBL" id="SEK69021.1"/>
    </source>
</evidence>
<proteinExistence type="predicted"/>
<dbReference type="STRING" id="235985.SAMN05414137_103127"/>
<protein>
    <submittedName>
        <fullName evidence="1">Uncharacterized protein</fullName>
    </submittedName>
</protein>
<dbReference type="EMBL" id="FOAZ01000003">
    <property type="protein sequence ID" value="SEK69021.1"/>
    <property type="molecule type" value="Genomic_DNA"/>
</dbReference>
<evidence type="ECO:0000313" key="2">
    <source>
        <dbReference type="Proteomes" id="UP000183015"/>
    </source>
</evidence>
<gene>
    <name evidence="1" type="ORF">SAMN05414137_103127</name>
</gene>